<organism evidence="2 3">
    <name type="scientific">Nepenthes gracilis</name>
    <name type="common">Slender pitcher plant</name>
    <dbReference type="NCBI Taxonomy" id="150966"/>
    <lineage>
        <taxon>Eukaryota</taxon>
        <taxon>Viridiplantae</taxon>
        <taxon>Streptophyta</taxon>
        <taxon>Embryophyta</taxon>
        <taxon>Tracheophyta</taxon>
        <taxon>Spermatophyta</taxon>
        <taxon>Magnoliopsida</taxon>
        <taxon>eudicotyledons</taxon>
        <taxon>Gunneridae</taxon>
        <taxon>Pentapetalae</taxon>
        <taxon>Caryophyllales</taxon>
        <taxon>Nepenthaceae</taxon>
        <taxon>Nepenthes</taxon>
    </lineage>
</organism>
<evidence type="ECO:0000313" key="3">
    <source>
        <dbReference type="Proteomes" id="UP001279734"/>
    </source>
</evidence>
<dbReference type="AlphaFoldDB" id="A0AAD3XEI9"/>
<dbReference type="Proteomes" id="UP001279734">
    <property type="component" value="Unassembled WGS sequence"/>
</dbReference>
<name>A0AAD3XEI9_NEPGR</name>
<accession>A0AAD3XEI9</accession>
<evidence type="ECO:0000256" key="1">
    <source>
        <dbReference type="SAM" id="MobiDB-lite"/>
    </source>
</evidence>
<gene>
    <name evidence="2" type="ORF">Nepgr_003909</name>
</gene>
<sequence>MSSKSVFHGHDNQNAEDTSNEKVSYPVSRGPQDGGNIGPPLLKVIMECIALWWILPILGMLPDSPKACERGYMKFDPQVWSFC</sequence>
<keyword evidence="3" id="KW-1185">Reference proteome</keyword>
<comment type="caution">
    <text evidence="2">The sequence shown here is derived from an EMBL/GenBank/DDBJ whole genome shotgun (WGS) entry which is preliminary data.</text>
</comment>
<protein>
    <submittedName>
        <fullName evidence="2">Uncharacterized protein</fullName>
    </submittedName>
</protein>
<dbReference type="EMBL" id="BSYO01000003">
    <property type="protein sequence ID" value="GMH02070.1"/>
    <property type="molecule type" value="Genomic_DNA"/>
</dbReference>
<evidence type="ECO:0000313" key="2">
    <source>
        <dbReference type="EMBL" id="GMH02070.1"/>
    </source>
</evidence>
<reference evidence="2" key="1">
    <citation type="submission" date="2023-05" db="EMBL/GenBank/DDBJ databases">
        <title>Nepenthes gracilis genome sequencing.</title>
        <authorList>
            <person name="Fukushima K."/>
        </authorList>
    </citation>
    <scope>NUCLEOTIDE SEQUENCE</scope>
    <source>
        <strain evidence="2">SING2019-196</strain>
    </source>
</reference>
<proteinExistence type="predicted"/>
<feature type="region of interest" description="Disordered" evidence="1">
    <location>
        <begin position="1"/>
        <end position="35"/>
    </location>
</feature>